<dbReference type="Proteomes" id="UP000065641">
    <property type="component" value="Chromosome"/>
</dbReference>
<dbReference type="KEGG" id="pspi:PS2015_637"/>
<proteinExistence type="predicted"/>
<name>A0A0S2KAJ7_9GAMM</name>
<evidence type="ECO:0000256" key="1">
    <source>
        <dbReference type="SAM" id="Phobius"/>
    </source>
</evidence>
<dbReference type="RefSeq" id="WP_058020866.1">
    <property type="nucleotide sequence ID" value="NZ_CP013189.1"/>
</dbReference>
<reference evidence="2 3" key="1">
    <citation type="submission" date="2015-11" db="EMBL/GenBank/DDBJ databases">
        <authorList>
            <person name="Zhang Y."/>
            <person name="Guo Z."/>
        </authorList>
    </citation>
    <scope>NUCLEOTIDE SEQUENCE [LARGE SCALE GENOMIC DNA]</scope>
    <source>
        <strain evidence="2 3">KCTC 32221</strain>
    </source>
</reference>
<organism evidence="2 3">
    <name type="scientific">Pseudohongiella spirulinae</name>
    <dbReference type="NCBI Taxonomy" id="1249552"/>
    <lineage>
        <taxon>Bacteria</taxon>
        <taxon>Pseudomonadati</taxon>
        <taxon>Pseudomonadota</taxon>
        <taxon>Gammaproteobacteria</taxon>
        <taxon>Pseudomonadales</taxon>
        <taxon>Pseudohongiellaceae</taxon>
        <taxon>Pseudohongiella</taxon>
    </lineage>
</organism>
<gene>
    <name evidence="2" type="ORF">PS2015_637</name>
</gene>
<sequence length="92" mass="9759">MKETLRTIFSPVLAVFEKGEPAESYRPSHRKILLAVGALFFVLSVVASYMAVNSAQLASLLPALVFGLVSLVSLVVAGLGSDVAVARIWGLK</sequence>
<protein>
    <submittedName>
        <fullName evidence="2">Uncharacterized protein</fullName>
    </submittedName>
</protein>
<feature type="transmembrane region" description="Helical" evidence="1">
    <location>
        <begin position="32"/>
        <end position="52"/>
    </location>
</feature>
<evidence type="ECO:0000313" key="2">
    <source>
        <dbReference type="EMBL" id="ALO45320.1"/>
    </source>
</evidence>
<feature type="transmembrane region" description="Helical" evidence="1">
    <location>
        <begin position="64"/>
        <end position="89"/>
    </location>
</feature>
<dbReference type="AlphaFoldDB" id="A0A0S2KAJ7"/>
<dbReference type="STRING" id="1249552.PS2015_637"/>
<keyword evidence="3" id="KW-1185">Reference proteome</keyword>
<keyword evidence="1" id="KW-0812">Transmembrane</keyword>
<dbReference type="EMBL" id="CP013189">
    <property type="protein sequence ID" value="ALO45320.1"/>
    <property type="molecule type" value="Genomic_DNA"/>
</dbReference>
<evidence type="ECO:0000313" key="3">
    <source>
        <dbReference type="Proteomes" id="UP000065641"/>
    </source>
</evidence>
<keyword evidence="1" id="KW-1133">Transmembrane helix</keyword>
<accession>A0A0S2KAJ7</accession>
<keyword evidence="1" id="KW-0472">Membrane</keyword>
<dbReference type="OrthoDB" id="6904738at2"/>